<feature type="transmembrane region" description="Helical" evidence="1">
    <location>
        <begin position="30"/>
        <end position="48"/>
    </location>
</feature>
<keyword evidence="1" id="KW-0472">Membrane</keyword>
<name>A0A1M6BCK9_9PROT</name>
<accession>A0A1M6BCK9</accession>
<proteinExistence type="predicted"/>
<dbReference type="STRING" id="198092.SAMN02745194_00444"/>
<dbReference type="AlphaFoldDB" id="A0A1M6BCK9"/>
<dbReference type="EMBL" id="FQZF01000002">
    <property type="protein sequence ID" value="SHI46417.1"/>
    <property type="molecule type" value="Genomic_DNA"/>
</dbReference>
<sequence length="82" mass="8978">MIRLLLLALPLSLLAWWALTRVGQPRDKAWLRGVAISFVALGGIVFFAEDGREGGRVLAAALWAGIHVVLFLIGRPFLGRAR</sequence>
<dbReference type="RefSeq" id="WP_073130909.1">
    <property type="nucleotide sequence ID" value="NZ_FQZF01000002.1"/>
</dbReference>
<evidence type="ECO:0000313" key="2">
    <source>
        <dbReference type="EMBL" id="SHI46417.1"/>
    </source>
</evidence>
<evidence type="ECO:0000256" key="1">
    <source>
        <dbReference type="SAM" id="Phobius"/>
    </source>
</evidence>
<dbReference type="Proteomes" id="UP000184387">
    <property type="component" value="Unassembled WGS sequence"/>
</dbReference>
<protein>
    <submittedName>
        <fullName evidence="2">Uncharacterized protein</fullName>
    </submittedName>
</protein>
<keyword evidence="1" id="KW-1133">Transmembrane helix</keyword>
<evidence type="ECO:0000313" key="3">
    <source>
        <dbReference type="Proteomes" id="UP000184387"/>
    </source>
</evidence>
<dbReference type="OrthoDB" id="7811620at2"/>
<reference evidence="2 3" key="1">
    <citation type="submission" date="2016-11" db="EMBL/GenBank/DDBJ databases">
        <authorList>
            <person name="Jaros S."/>
            <person name="Januszkiewicz K."/>
            <person name="Wedrychowicz H."/>
        </authorList>
    </citation>
    <scope>NUCLEOTIDE SEQUENCE [LARGE SCALE GENOMIC DNA]</scope>
    <source>
        <strain evidence="2 3">DSM 14916</strain>
    </source>
</reference>
<gene>
    <name evidence="2" type="ORF">SAMN02745194_00444</name>
</gene>
<keyword evidence="1" id="KW-0812">Transmembrane</keyword>
<feature type="transmembrane region" description="Helical" evidence="1">
    <location>
        <begin position="57"/>
        <end position="78"/>
    </location>
</feature>
<keyword evidence="3" id="KW-1185">Reference proteome</keyword>
<organism evidence="2 3">
    <name type="scientific">Muricoccus roseus</name>
    <dbReference type="NCBI Taxonomy" id="198092"/>
    <lineage>
        <taxon>Bacteria</taxon>
        <taxon>Pseudomonadati</taxon>
        <taxon>Pseudomonadota</taxon>
        <taxon>Alphaproteobacteria</taxon>
        <taxon>Acetobacterales</taxon>
        <taxon>Roseomonadaceae</taxon>
        <taxon>Muricoccus</taxon>
    </lineage>
</organism>